<dbReference type="InterPro" id="IPR036591">
    <property type="entry name" value="YggU-like_sf"/>
</dbReference>
<dbReference type="Gene3D" id="3.30.1200.10">
    <property type="entry name" value="YggU-like"/>
    <property type="match status" value="1"/>
</dbReference>
<dbReference type="Proteomes" id="UP000265200">
    <property type="component" value="Chromosome 6"/>
</dbReference>
<dbReference type="Pfam" id="PF02594">
    <property type="entry name" value="DUF167"/>
    <property type="match status" value="1"/>
</dbReference>
<evidence type="ECO:0000313" key="2">
    <source>
        <dbReference type="Ensembl" id="ENSORLP00015003952.1"/>
    </source>
</evidence>
<reference evidence="2" key="3">
    <citation type="submission" date="2025-08" db="UniProtKB">
        <authorList>
            <consortium name="Ensembl"/>
        </authorList>
    </citation>
    <scope>IDENTIFICATION</scope>
    <source>
        <strain evidence="2">HSOK</strain>
    </source>
</reference>
<dbReference type="InterPro" id="IPR003746">
    <property type="entry name" value="DUF167"/>
</dbReference>
<sequence length="227" mass="24179">MFTNELTASMLTESLIRRSESQSRFTRTRLLGTTTWERRCFSGGRQMPRKEIKGKPVAAAGSAAAQTRAAGPVAADKSGAVTVSVHVKPGSKQSAITDVSAEAVGVSVGAPPTDGEANTELIRYLADVLDLKKSQISLSKVLETRKCYKYCGLKIVENKCLCCCNLQFPSICVSLVFQLSSFTRENVSALKSIISLTGLCVCLLSSGLQIQRQTHQSGLLSQSGGGA</sequence>
<evidence type="ECO:0000256" key="1">
    <source>
        <dbReference type="ARBA" id="ARBA00010364"/>
    </source>
</evidence>
<reference key="1">
    <citation type="journal article" date="2007" name="Nature">
        <title>The medaka draft genome and insights into vertebrate genome evolution.</title>
        <authorList>
            <person name="Kasahara M."/>
            <person name="Naruse K."/>
            <person name="Sasaki S."/>
            <person name="Nakatani Y."/>
            <person name="Qu W."/>
            <person name="Ahsan B."/>
            <person name="Yamada T."/>
            <person name="Nagayasu Y."/>
            <person name="Doi K."/>
            <person name="Kasai Y."/>
            <person name="Jindo T."/>
            <person name="Kobayashi D."/>
            <person name="Shimada A."/>
            <person name="Toyoda A."/>
            <person name="Kuroki Y."/>
            <person name="Fujiyama A."/>
            <person name="Sasaki T."/>
            <person name="Shimizu A."/>
            <person name="Asakawa S."/>
            <person name="Shimizu N."/>
            <person name="Hashimoto S."/>
            <person name="Yang J."/>
            <person name="Lee Y."/>
            <person name="Matsushima K."/>
            <person name="Sugano S."/>
            <person name="Sakaizumi M."/>
            <person name="Narita T."/>
            <person name="Ohishi K."/>
            <person name="Haga S."/>
            <person name="Ohta F."/>
            <person name="Nomoto H."/>
            <person name="Nogata K."/>
            <person name="Morishita T."/>
            <person name="Endo T."/>
            <person name="Shin-I T."/>
            <person name="Takeda H."/>
            <person name="Morishita S."/>
            <person name="Kohara Y."/>
        </authorList>
    </citation>
    <scope>NUCLEOTIDE SEQUENCE [LARGE SCALE GENOMIC DNA]</scope>
    <source>
        <strain>Hd-rR</strain>
    </source>
</reference>
<proteinExistence type="inferred from homology"/>
<dbReference type="SMART" id="SM01152">
    <property type="entry name" value="DUF167"/>
    <property type="match status" value="1"/>
</dbReference>
<organism evidence="2 3">
    <name type="scientific">Oryzias latipes</name>
    <name type="common">Japanese rice fish</name>
    <name type="synonym">Japanese killifish</name>
    <dbReference type="NCBI Taxonomy" id="8090"/>
    <lineage>
        <taxon>Eukaryota</taxon>
        <taxon>Metazoa</taxon>
        <taxon>Chordata</taxon>
        <taxon>Craniata</taxon>
        <taxon>Vertebrata</taxon>
        <taxon>Euteleostomi</taxon>
        <taxon>Actinopterygii</taxon>
        <taxon>Neopterygii</taxon>
        <taxon>Teleostei</taxon>
        <taxon>Neoteleostei</taxon>
        <taxon>Acanthomorphata</taxon>
        <taxon>Ovalentaria</taxon>
        <taxon>Atherinomorphae</taxon>
        <taxon>Beloniformes</taxon>
        <taxon>Adrianichthyidae</taxon>
        <taxon>Oryziinae</taxon>
        <taxon>Oryzias</taxon>
    </lineage>
</organism>
<dbReference type="NCBIfam" id="TIGR00251">
    <property type="entry name" value="DUF167 family protein"/>
    <property type="match status" value="1"/>
</dbReference>
<dbReference type="PANTHER" id="PTHR13420">
    <property type="entry name" value="UPF0235 PROTEIN C15ORF40"/>
    <property type="match status" value="1"/>
</dbReference>
<dbReference type="AlphaFoldDB" id="A0A3P9H813"/>
<evidence type="ECO:0000313" key="3">
    <source>
        <dbReference type="Proteomes" id="UP000265200"/>
    </source>
</evidence>
<comment type="similarity">
    <text evidence="1">Belongs to the UPF0235 family.</text>
</comment>
<dbReference type="Ensembl" id="ENSORLT00015008404.1">
    <property type="protein sequence ID" value="ENSORLP00015003952.1"/>
    <property type="gene ID" value="ENSORLG00015004711.1"/>
</dbReference>
<protein>
    <submittedName>
        <fullName evidence="2">Zgc:193812</fullName>
    </submittedName>
</protein>
<dbReference type="SUPFAM" id="SSF69786">
    <property type="entry name" value="YggU-like"/>
    <property type="match status" value="1"/>
</dbReference>
<reference evidence="2 3" key="2">
    <citation type="submission" date="2017-04" db="EMBL/GenBank/DDBJ databases">
        <title>CpG methylation of centromeres and impact of large insertions on vertebrate speciation.</title>
        <authorList>
            <person name="Ichikawa K."/>
            <person name="Yoshimura J."/>
            <person name="Morishita S."/>
        </authorList>
    </citation>
    <scope>NUCLEOTIDE SEQUENCE</scope>
    <source>
        <strain evidence="2 3">HSOK</strain>
    </source>
</reference>
<accession>A0A3P9H813</accession>
<reference evidence="2" key="4">
    <citation type="submission" date="2025-09" db="UniProtKB">
        <authorList>
            <consortium name="Ensembl"/>
        </authorList>
    </citation>
    <scope>IDENTIFICATION</scope>
    <source>
        <strain evidence="2">HSOK</strain>
    </source>
</reference>
<name>A0A3P9H813_ORYLA</name>
<dbReference type="PANTHER" id="PTHR13420:SF7">
    <property type="entry name" value="UPF0235 PROTEIN C15ORF40"/>
    <property type="match status" value="1"/>
</dbReference>